<dbReference type="GO" id="GO:0005829">
    <property type="term" value="C:cytosol"/>
    <property type="evidence" value="ECO:0007669"/>
    <property type="project" value="GOC"/>
</dbReference>
<dbReference type="InterPro" id="IPR056916">
    <property type="entry name" value="NTS_TR130"/>
</dbReference>
<dbReference type="EMBL" id="JAQQPM010000006">
    <property type="protein sequence ID" value="KAK2073258.1"/>
    <property type="molecule type" value="Genomic_DNA"/>
</dbReference>
<evidence type="ECO:0000259" key="7">
    <source>
        <dbReference type="Pfam" id="PF23274"/>
    </source>
</evidence>
<keyword evidence="3" id="KW-0333">Golgi apparatus</keyword>
<evidence type="ECO:0000313" key="9">
    <source>
        <dbReference type="EMBL" id="KAK2073258.1"/>
    </source>
</evidence>
<keyword evidence="10" id="KW-1185">Reference proteome</keyword>
<dbReference type="PANTHER" id="PTHR13251">
    <property type="entry name" value="EPILEPSY HOLOPROSENCEPHALY CANDIDATE 1/TMEM1"/>
    <property type="match status" value="1"/>
</dbReference>
<accession>A0AAD9I9A5</accession>
<evidence type="ECO:0000256" key="3">
    <source>
        <dbReference type="ARBA" id="ARBA00023034"/>
    </source>
</evidence>
<evidence type="ECO:0000256" key="4">
    <source>
        <dbReference type="SAM" id="MobiDB-lite"/>
    </source>
</evidence>
<feature type="region of interest" description="Disordered" evidence="4">
    <location>
        <begin position="69"/>
        <end position="134"/>
    </location>
</feature>
<dbReference type="Proteomes" id="UP001217918">
    <property type="component" value="Unassembled WGS sequence"/>
</dbReference>
<evidence type="ECO:0000256" key="1">
    <source>
        <dbReference type="ARBA" id="ARBA00004555"/>
    </source>
</evidence>
<comment type="caution">
    <text evidence="9">The sequence shown here is derived from an EMBL/GenBank/DDBJ whole genome shotgun (WGS) entry which is preliminary data.</text>
</comment>
<dbReference type="Pfam" id="PF23036">
    <property type="entry name" value="TRAPPC10_1st"/>
    <property type="match status" value="1"/>
</dbReference>
<proteinExistence type="predicted"/>
<sequence length="1373" mass="149712">MMMEQPFSTSKVTVEYHDPDGVYKLLAPGLIPRFPLRDLHWRSDSGNLRSIPSLHVDLLPAGTDFTSPAAVSPISSNPSSPYLQRSGKTSGREDGFLTASLGGRFPDPGDSLGSTLGSNLRPPGATRERRHQIPGLRRTPYLKILLVRCDDSDAYKSARAQIREWIKEHTPPSGGKSLSTTENHDAFEWMIVHVVIPNTAAFFQPRVSGSKASEATTDVSRNSTASRWRPGSSTLLEKLRGDFNTTSKGQVEDRVAQIRIGINDLPYDLLPRVVPAVPTGYAENDQDAENAWADLIGKFKDLILSSFNMRVSQYEDDIREKDAQRTLPGWNFCTFFILKEGLARGFESVGLVEDALRGYDELSVGLDTVLVEHAASASAGGVLLSYTEDLKDLAKDALSRVERGNSQYEDEESVRANAGGSFLRPGLEELASRRAELYALSRNILEDGGRKRGWNNGWESVPMVGDTGIVDMEDIGLDDDAAKLVDSSRSEAKRPVLLAGIGNELLRTALDSEGDFYRLYEILTDKALRHYTVAGHNHSVQACMADLAILKHHLGEFEAAASYLHRATPFFGELGWSLLELSMLIVYIKCLKELKRKDQYVAAIRKLLSQAAAAVKDKIAAKSSVRLGGKKNSTYLDTSVLSGYLGEFLSASNDMEESVRMPLENFFDELAIDAAPAYDPGQDSFSIILKYRSLFPESFEADKASLRMRPAAGGNREIWLHTRGPLHIKPGMNTIQPHSNDFTAGIFEVDEIFFASHNAVFYLKRDAAQPIEGGSVGVFRNPKVALFQRANCLDVRLMASREVQLDKNNTVDVQVLVGWNMITHCVVKIKPGTGGLRLLTHEAKVLGPNEPSRKPDGGVFTFGRIPEDSTVTIRLPFTVEQDVLHVSVKVEVVYSTDRGNFGFYKSPSVPIALVLGVNVQDVFKHAALFSRFTISTVTSSPLRLYESELAGSEVFDSHSGLVPSQAVMIFPKQPVSVMYKTTRKSGVKITHKTAKTMYLRLWYSVLLDEIEAVFEDTLTRELAEKSLWEYSKLVVSHVIGKLHNSLTDYDLEKIMLLGELQTTFLGDVRWESEFRALGAPLTASQLAKFMRDWQSTHRRLSVVAPIHRASKSSTAGEGSKLVRSIVIPVDIPSITIVHTADIRLQKPVAAISMADPDSGASAVCVNQVLPARLHLKWTRAWDTGDFDPATAAAMAPASPAAALAAKGGPSVHLTEDIEFSYEVTAPTDTWLLGGRRKGHFVIPGVADPNGLQGLTSTVSTEAVIALLLIPLREGWLPYPTVEIREVRSGTASMGPGGADGKDGLIAAGGGEGGGGGGGAQHGHCETDYRNLGETVRVVADRGRITLSLDASGPGGGPLVLESERLGLAGRVVA</sequence>
<gene>
    <name evidence="9" type="ORF">P8C59_007550</name>
</gene>
<dbReference type="GO" id="GO:0034498">
    <property type="term" value="P:early endosome to Golgi transport"/>
    <property type="evidence" value="ECO:0007669"/>
    <property type="project" value="TreeGrafter"/>
</dbReference>
<dbReference type="PANTHER" id="PTHR13251:SF3">
    <property type="entry name" value="TRAFFICKING PROTEIN PARTICLE COMPLEX SUBUNIT 10"/>
    <property type="match status" value="1"/>
</dbReference>
<feature type="domain" description="Trs130 NTS" evidence="8">
    <location>
        <begin position="504"/>
        <end position="597"/>
    </location>
</feature>
<protein>
    <submittedName>
        <fullName evidence="9">Uncharacterized protein</fullName>
    </submittedName>
</protein>
<feature type="region of interest" description="Disordered" evidence="4">
    <location>
        <begin position="211"/>
        <end position="231"/>
    </location>
</feature>
<dbReference type="GO" id="GO:0006891">
    <property type="term" value="P:intra-Golgi vesicle-mediated transport"/>
    <property type="evidence" value="ECO:0007669"/>
    <property type="project" value="TreeGrafter"/>
</dbReference>
<reference evidence="9" key="1">
    <citation type="journal article" date="2023" name="Mol. Plant Microbe Interact.">
        <title>Elucidating the Obligate Nature and Biological Capacity of an Invasive Fungal Corn Pathogen.</title>
        <authorList>
            <person name="MacCready J.S."/>
            <person name="Roggenkamp E.M."/>
            <person name="Gdanetz K."/>
            <person name="Chilvers M.I."/>
        </authorList>
    </citation>
    <scope>NUCLEOTIDE SEQUENCE</scope>
    <source>
        <strain evidence="9">PM02</strain>
    </source>
</reference>
<dbReference type="Pfam" id="PF23274">
    <property type="entry name" value="DUF7077"/>
    <property type="match status" value="1"/>
</dbReference>
<dbReference type="Pfam" id="PF12584">
    <property type="entry name" value="TRAPPC10"/>
    <property type="match status" value="1"/>
</dbReference>
<evidence type="ECO:0000259" key="8">
    <source>
        <dbReference type="Pfam" id="PF24967"/>
    </source>
</evidence>
<evidence type="ECO:0000256" key="2">
    <source>
        <dbReference type="ARBA" id="ARBA00022448"/>
    </source>
</evidence>
<dbReference type="Pfam" id="PF24965">
    <property type="entry name" value="TRS130_4HB"/>
    <property type="match status" value="1"/>
</dbReference>
<dbReference type="InterPro" id="IPR045126">
    <property type="entry name" value="TRAPPC10/Trs130"/>
</dbReference>
<name>A0AAD9I9A5_9PEZI</name>
<feature type="compositionally biased region" description="Polar residues" evidence="4">
    <location>
        <begin position="73"/>
        <end position="89"/>
    </location>
</feature>
<feature type="domain" description="TRAPPC10/Trs130 C-terminal" evidence="5">
    <location>
        <begin position="1128"/>
        <end position="1338"/>
    </location>
</feature>
<organism evidence="9 10">
    <name type="scientific">Phyllachora maydis</name>
    <dbReference type="NCBI Taxonomy" id="1825666"/>
    <lineage>
        <taxon>Eukaryota</taxon>
        <taxon>Fungi</taxon>
        <taxon>Dikarya</taxon>
        <taxon>Ascomycota</taxon>
        <taxon>Pezizomycotina</taxon>
        <taxon>Sordariomycetes</taxon>
        <taxon>Sordariomycetidae</taxon>
        <taxon>Phyllachorales</taxon>
        <taxon>Phyllachoraceae</taxon>
        <taxon>Phyllachora</taxon>
    </lineage>
</organism>
<feature type="domain" description="TRAPPC10/Trs130 N-terminal" evidence="6">
    <location>
        <begin position="282"/>
        <end position="377"/>
    </location>
</feature>
<evidence type="ECO:0000259" key="5">
    <source>
        <dbReference type="Pfam" id="PF12584"/>
    </source>
</evidence>
<dbReference type="Pfam" id="PF24967">
    <property type="entry name" value="NTS_TR130"/>
    <property type="match status" value="1"/>
</dbReference>
<evidence type="ECO:0000313" key="10">
    <source>
        <dbReference type="Proteomes" id="UP001217918"/>
    </source>
</evidence>
<dbReference type="GO" id="GO:1990071">
    <property type="term" value="C:TRAPPII protein complex"/>
    <property type="evidence" value="ECO:0007669"/>
    <property type="project" value="InterPro"/>
</dbReference>
<feature type="domain" description="DUF7077" evidence="7">
    <location>
        <begin position="791"/>
        <end position="910"/>
    </location>
</feature>
<dbReference type="InterPro" id="IPR022233">
    <property type="entry name" value="TRAPPC10/Trs130_C"/>
</dbReference>
<dbReference type="InterPro" id="IPR055505">
    <property type="entry name" value="DUF7077"/>
</dbReference>
<keyword evidence="2" id="KW-0813">Transport</keyword>
<comment type="subcellular location">
    <subcellularLocation>
        <location evidence="1">Golgi apparatus</location>
    </subcellularLocation>
</comment>
<dbReference type="InterPro" id="IPR056913">
    <property type="entry name" value="TRAPPC10/Trs130_N"/>
</dbReference>
<evidence type="ECO:0000259" key="6">
    <source>
        <dbReference type="Pfam" id="PF23036"/>
    </source>
</evidence>